<keyword evidence="1" id="KW-0805">Transcription regulation</keyword>
<evidence type="ECO:0000256" key="2">
    <source>
        <dbReference type="ARBA" id="ARBA00023125"/>
    </source>
</evidence>
<dbReference type="Proteomes" id="UP000318554">
    <property type="component" value="Unassembled WGS sequence"/>
</dbReference>
<name>A0A554WRW4_9BURK</name>
<proteinExistence type="predicted"/>
<accession>A0A554WRW4</accession>
<feature type="domain" description="HTH cro/C1-type" evidence="4">
    <location>
        <begin position="51"/>
        <end position="94"/>
    </location>
</feature>
<dbReference type="SUPFAM" id="SSF47413">
    <property type="entry name" value="lambda repressor-like DNA-binding domains"/>
    <property type="match status" value="1"/>
</dbReference>
<evidence type="ECO:0000256" key="1">
    <source>
        <dbReference type="ARBA" id="ARBA00023015"/>
    </source>
</evidence>
<evidence type="ECO:0000259" key="4">
    <source>
        <dbReference type="PROSITE" id="PS50943"/>
    </source>
</evidence>
<dbReference type="InterPro" id="IPR010982">
    <property type="entry name" value="Lambda_DNA-bd_dom_sf"/>
</dbReference>
<protein>
    <submittedName>
        <fullName evidence="5">Antitoxin HigA-2</fullName>
    </submittedName>
</protein>
<reference evidence="5 6" key="1">
    <citation type="submission" date="2019-07" db="EMBL/GenBank/DDBJ databases">
        <title>Tepidimonas aquatica CLN-1 draft genome.</title>
        <authorList>
            <person name="Da Costa M.S."/>
            <person name="Froufe H.J.C."/>
            <person name="Egas C."/>
            <person name="Albuquerque L."/>
        </authorList>
    </citation>
    <scope>NUCLEOTIDE SEQUENCE [LARGE SCALE GENOMIC DNA]</scope>
    <source>
        <strain evidence="5 6">CLN-1</strain>
    </source>
</reference>
<organism evidence="5 6">
    <name type="scientific">Tepidimonas aquatica</name>
    <dbReference type="NCBI Taxonomy" id="247482"/>
    <lineage>
        <taxon>Bacteria</taxon>
        <taxon>Pseudomonadati</taxon>
        <taxon>Pseudomonadota</taxon>
        <taxon>Betaproteobacteria</taxon>
        <taxon>Burkholderiales</taxon>
        <taxon>Tepidimonas</taxon>
    </lineage>
</organism>
<evidence type="ECO:0000256" key="3">
    <source>
        <dbReference type="ARBA" id="ARBA00023163"/>
    </source>
</evidence>
<dbReference type="InterPro" id="IPR052359">
    <property type="entry name" value="HTH-type_reg/antitoxin"/>
</dbReference>
<keyword evidence="6" id="KW-1185">Reference proteome</keyword>
<dbReference type="PANTHER" id="PTHR36511">
    <property type="entry name" value="MERR FAMILY BACTERIAL REGULATORY PROTEIN"/>
    <property type="match status" value="1"/>
</dbReference>
<keyword evidence="2" id="KW-0238">DNA-binding</keyword>
<sequence length="106" mass="12180">MTRKKRNSRILQEVHEMASDLHRIGLIDKRRMREFDALCHLDVHEMPPQKIKSLRQQARVSQAVFAALLNTSVSTVQKWEIGDKKPSGPSLKLLNLIERKGLEAVL</sequence>
<evidence type="ECO:0000313" key="5">
    <source>
        <dbReference type="EMBL" id="TSE26316.1"/>
    </source>
</evidence>
<keyword evidence="3" id="KW-0804">Transcription</keyword>
<dbReference type="PANTHER" id="PTHR36511:SF3">
    <property type="entry name" value="ANTITOXIN HIGA-2"/>
    <property type="match status" value="1"/>
</dbReference>
<dbReference type="Gene3D" id="1.10.260.40">
    <property type="entry name" value="lambda repressor-like DNA-binding domains"/>
    <property type="match status" value="1"/>
</dbReference>
<dbReference type="OrthoDB" id="9799384at2"/>
<dbReference type="CDD" id="cd00093">
    <property type="entry name" value="HTH_XRE"/>
    <property type="match status" value="1"/>
</dbReference>
<dbReference type="PROSITE" id="PS50943">
    <property type="entry name" value="HTH_CROC1"/>
    <property type="match status" value="1"/>
</dbReference>
<dbReference type="GO" id="GO:0003677">
    <property type="term" value="F:DNA binding"/>
    <property type="evidence" value="ECO:0007669"/>
    <property type="project" value="UniProtKB-KW"/>
</dbReference>
<dbReference type="AlphaFoldDB" id="A0A554WRW4"/>
<dbReference type="InterPro" id="IPR001387">
    <property type="entry name" value="Cro/C1-type_HTH"/>
</dbReference>
<comment type="caution">
    <text evidence="5">The sequence shown here is derived from an EMBL/GenBank/DDBJ whole genome shotgun (WGS) entry which is preliminary data.</text>
</comment>
<dbReference type="SMART" id="SM00530">
    <property type="entry name" value="HTH_XRE"/>
    <property type="match status" value="1"/>
</dbReference>
<gene>
    <name evidence="5" type="primary">higA-2</name>
    <name evidence="5" type="ORF">Taqua_00790</name>
</gene>
<evidence type="ECO:0000313" key="6">
    <source>
        <dbReference type="Proteomes" id="UP000318554"/>
    </source>
</evidence>
<dbReference type="EMBL" id="VJNA01000007">
    <property type="protein sequence ID" value="TSE26316.1"/>
    <property type="molecule type" value="Genomic_DNA"/>
</dbReference>
<dbReference type="Pfam" id="PF01381">
    <property type="entry name" value="HTH_3"/>
    <property type="match status" value="1"/>
</dbReference>